<dbReference type="PROSITE" id="PS50157">
    <property type="entry name" value="ZINC_FINGER_C2H2_2"/>
    <property type="match status" value="4"/>
</dbReference>
<gene>
    <name evidence="7" type="ORF">EEDITHA_LOCUS22846</name>
</gene>
<dbReference type="Proteomes" id="UP001153954">
    <property type="component" value="Unassembled WGS sequence"/>
</dbReference>
<dbReference type="PANTHER" id="PTHR24379">
    <property type="entry name" value="KRAB AND ZINC FINGER DOMAIN-CONTAINING"/>
    <property type="match status" value="1"/>
</dbReference>
<feature type="domain" description="C2H2-type" evidence="6">
    <location>
        <begin position="90"/>
        <end position="117"/>
    </location>
</feature>
<dbReference type="PANTHER" id="PTHR24379:SF121">
    <property type="entry name" value="C2H2-TYPE DOMAIN-CONTAINING PROTEIN"/>
    <property type="match status" value="1"/>
</dbReference>
<evidence type="ECO:0000256" key="5">
    <source>
        <dbReference type="PROSITE-ProRule" id="PRU00042"/>
    </source>
</evidence>
<keyword evidence="2" id="KW-0677">Repeat</keyword>
<dbReference type="Pfam" id="PF00096">
    <property type="entry name" value="zf-C2H2"/>
    <property type="match status" value="2"/>
</dbReference>
<proteinExistence type="predicted"/>
<dbReference type="InterPro" id="IPR036236">
    <property type="entry name" value="Znf_C2H2_sf"/>
</dbReference>
<dbReference type="AlphaFoldDB" id="A0AAU9VAC5"/>
<dbReference type="SUPFAM" id="SSF57667">
    <property type="entry name" value="beta-beta-alpha zinc fingers"/>
    <property type="match status" value="2"/>
</dbReference>
<dbReference type="InterPro" id="IPR013087">
    <property type="entry name" value="Znf_C2H2_type"/>
</dbReference>
<dbReference type="FunFam" id="3.30.160.60:FF:000624">
    <property type="entry name" value="zinc finger protein 697"/>
    <property type="match status" value="1"/>
</dbReference>
<protein>
    <recommendedName>
        <fullName evidence="6">C2H2-type domain-containing protein</fullName>
    </recommendedName>
</protein>
<dbReference type="PROSITE" id="PS00028">
    <property type="entry name" value="ZINC_FINGER_C2H2_1"/>
    <property type="match status" value="4"/>
</dbReference>
<dbReference type="EMBL" id="CAKOGL010000044">
    <property type="protein sequence ID" value="CAH2108957.1"/>
    <property type="molecule type" value="Genomic_DNA"/>
</dbReference>
<reference evidence="7" key="1">
    <citation type="submission" date="2022-03" db="EMBL/GenBank/DDBJ databases">
        <authorList>
            <person name="Tunstrom K."/>
        </authorList>
    </citation>
    <scope>NUCLEOTIDE SEQUENCE</scope>
</reference>
<dbReference type="Pfam" id="PF13912">
    <property type="entry name" value="zf-C2H2_6"/>
    <property type="match status" value="1"/>
</dbReference>
<organism evidence="7 8">
    <name type="scientific">Euphydryas editha</name>
    <name type="common">Edith's checkerspot</name>
    <dbReference type="NCBI Taxonomy" id="104508"/>
    <lineage>
        <taxon>Eukaryota</taxon>
        <taxon>Metazoa</taxon>
        <taxon>Ecdysozoa</taxon>
        <taxon>Arthropoda</taxon>
        <taxon>Hexapoda</taxon>
        <taxon>Insecta</taxon>
        <taxon>Pterygota</taxon>
        <taxon>Neoptera</taxon>
        <taxon>Endopterygota</taxon>
        <taxon>Lepidoptera</taxon>
        <taxon>Glossata</taxon>
        <taxon>Ditrysia</taxon>
        <taxon>Papilionoidea</taxon>
        <taxon>Nymphalidae</taxon>
        <taxon>Nymphalinae</taxon>
        <taxon>Euphydryas</taxon>
    </lineage>
</organism>
<keyword evidence="8" id="KW-1185">Reference proteome</keyword>
<evidence type="ECO:0000256" key="3">
    <source>
        <dbReference type="ARBA" id="ARBA00022771"/>
    </source>
</evidence>
<evidence type="ECO:0000256" key="1">
    <source>
        <dbReference type="ARBA" id="ARBA00022723"/>
    </source>
</evidence>
<keyword evidence="3 5" id="KW-0863">Zinc-finger</keyword>
<evidence type="ECO:0000256" key="2">
    <source>
        <dbReference type="ARBA" id="ARBA00022737"/>
    </source>
</evidence>
<dbReference type="SMART" id="SM00355">
    <property type="entry name" value="ZnF_C2H2"/>
    <property type="match status" value="5"/>
</dbReference>
<feature type="domain" description="C2H2-type" evidence="6">
    <location>
        <begin position="62"/>
        <end position="89"/>
    </location>
</feature>
<evidence type="ECO:0000313" key="8">
    <source>
        <dbReference type="Proteomes" id="UP001153954"/>
    </source>
</evidence>
<dbReference type="Pfam" id="PF13894">
    <property type="entry name" value="zf-C2H2_4"/>
    <property type="match status" value="1"/>
</dbReference>
<dbReference type="GO" id="GO:0008270">
    <property type="term" value="F:zinc ion binding"/>
    <property type="evidence" value="ECO:0007669"/>
    <property type="project" value="UniProtKB-KW"/>
</dbReference>
<keyword evidence="4" id="KW-0862">Zinc</keyword>
<evidence type="ECO:0000313" key="7">
    <source>
        <dbReference type="EMBL" id="CAH2108957.1"/>
    </source>
</evidence>
<accession>A0AAU9VAC5</accession>
<feature type="domain" description="C2H2-type" evidence="6">
    <location>
        <begin position="33"/>
        <end position="61"/>
    </location>
</feature>
<dbReference type="Gene3D" id="3.30.160.60">
    <property type="entry name" value="Classic Zinc Finger"/>
    <property type="match status" value="4"/>
</dbReference>
<name>A0AAU9VAC5_EUPED</name>
<sequence length="145" mass="17431">MLNKCGYCNEKFDKHKKREDHLVKVHGVRSVTFNCQACEKTFMTQRALRDHTKRDHLMEKHHACSECDKKFYRPCELSKHMVKHTGIKNYKCEVCLKAFLRWNTLREHLRIHANDRRFKCEHCGQTFVQKCSWRGHMRSKHGESV</sequence>
<keyword evidence="1" id="KW-0479">Metal-binding</keyword>
<evidence type="ECO:0000259" key="6">
    <source>
        <dbReference type="PROSITE" id="PS50157"/>
    </source>
</evidence>
<feature type="domain" description="C2H2-type" evidence="6">
    <location>
        <begin position="118"/>
        <end position="145"/>
    </location>
</feature>
<evidence type="ECO:0000256" key="4">
    <source>
        <dbReference type="ARBA" id="ARBA00022833"/>
    </source>
</evidence>
<comment type="caution">
    <text evidence="7">The sequence shown here is derived from an EMBL/GenBank/DDBJ whole genome shotgun (WGS) entry which is preliminary data.</text>
</comment>